<sequence>MSTIVISGASGFLGSHLTRHFVKAGRRVAALVRTQSSLRRLTDVLNDIQLQFVDAGDLENALAAQAPIEAVIHTATDYGRKGAPFSRLVETNVAWSLRLAEAAVKAQAGCFLNAGTALPPEVSPYALSKHHFSQWLKWLANGSETCFVDVALETMYGEDDNPAQFVTYVIIGCLCNVERLPLTTGEQERDFIYIQDVVAALARLVEFYSSEEAKQCTHRYATYSVGSGVAVPIRQVACMIHALSDAHTLLDFGATPHRPHEVMFSQADLTAMRRLNWSPQYDLQTGLSRTIAWWRAHKEERLQCAG</sequence>
<dbReference type="Gene3D" id="3.40.50.720">
    <property type="entry name" value="NAD(P)-binding Rossmann-like Domain"/>
    <property type="match status" value="1"/>
</dbReference>
<dbReference type="EMBL" id="DSMG01000084">
    <property type="protein sequence ID" value="HDX31434.1"/>
    <property type="molecule type" value="Genomic_DNA"/>
</dbReference>
<dbReference type="InterPro" id="IPR050177">
    <property type="entry name" value="Lipid_A_modif_metabolic_enz"/>
</dbReference>
<dbReference type="SUPFAM" id="SSF51735">
    <property type="entry name" value="NAD(P)-binding Rossmann-fold domains"/>
    <property type="match status" value="1"/>
</dbReference>
<dbReference type="PANTHER" id="PTHR43245">
    <property type="entry name" value="BIFUNCTIONAL POLYMYXIN RESISTANCE PROTEIN ARNA"/>
    <property type="match status" value="1"/>
</dbReference>
<dbReference type="InterPro" id="IPR001509">
    <property type="entry name" value="Epimerase_deHydtase"/>
</dbReference>
<evidence type="ECO:0000313" key="2">
    <source>
        <dbReference type="EMBL" id="HDX31434.1"/>
    </source>
</evidence>
<protein>
    <submittedName>
        <fullName evidence="2">NAD(P)-dependent oxidoreductase</fullName>
    </submittedName>
</protein>
<organism evidence="2">
    <name type="scientific">Caldilinea aerophila</name>
    <dbReference type="NCBI Taxonomy" id="133453"/>
    <lineage>
        <taxon>Bacteria</taxon>
        <taxon>Bacillati</taxon>
        <taxon>Chloroflexota</taxon>
        <taxon>Caldilineae</taxon>
        <taxon>Caldilineales</taxon>
        <taxon>Caldilineaceae</taxon>
        <taxon>Caldilinea</taxon>
    </lineage>
</organism>
<dbReference type="Pfam" id="PF01370">
    <property type="entry name" value="Epimerase"/>
    <property type="match status" value="1"/>
</dbReference>
<dbReference type="PANTHER" id="PTHR43245:SF13">
    <property type="entry name" value="UDP-D-APIOSE_UDP-D-XYLOSE SYNTHASE 2"/>
    <property type="match status" value="1"/>
</dbReference>
<comment type="caution">
    <text evidence="2">The sequence shown here is derived from an EMBL/GenBank/DDBJ whole genome shotgun (WGS) entry which is preliminary data.</text>
</comment>
<gene>
    <name evidence="2" type="ORF">ENQ20_08055</name>
</gene>
<evidence type="ECO:0000259" key="1">
    <source>
        <dbReference type="Pfam" id="PF01370"/>
    </source>
</evidence>
<dbReference type="InterPro" id="IPR036291">
    <property type="entry name" value="NAD(P)-bd_dom_sf"/>
</dbReference>
<proteinExistence type="predicted"/>
<dbReference type="AlphaFoldDB" id="A0A7C1FIK5"/>
<feature type="domain" description="NAD-dependent epimerase/dehydratase" evidence="1">
    <location>
        <begin position="4"/>
        <end position="213"/>
    </location>
</feature>
<reference evidence="2" key="1">
    <citation type="journal article" date="2020" name="mSystems">
        <title>Genome- and Community-Level Interaction Insights into Carbon Utilization and Element Cycling Functions of Hydrothermarchaeota in Hydrothermal Sediment.</title>
        <authorList>
            <person name="Zhou Z."/>
            <person name="Liu Y."/>
            <person name="Xu W."/>
            <person name="Pan J."/>
            <person name="Luo Z.H."/>
            <person name="Li M."/>
        </authorList>
    </citation>
    <scope>NUCLEOTIDE SEQUENCE [LARGE SCALE GENOMIC DNA]</scope>
    <source>
        <strain evidence="2">SpSt-289</strain>
    </source>
</reference>
<accession>A0A7C1FIK5</accession>
<name>A0A7C1FIK5_9CHLR</name>